<sequence length="131" mass="15176">MSCYLKQLEPEDVRFLLDFSELKKIVKDMLGDFSNDLRVDIDFEIAQDPYYTSTVRPMIDLQKENVLSHDQQMRLTEIGFSLADEPFQNADHVMFTIFGSTCTIIAATRDEDGDFFTIEMPYHDYAGLIND</sequence>
<evidence type="ECO:0000313" key="1">
    <source>
        <dbReference type="EMBL" id="MFC7061919.1"/>
    </source>
</evidence>
<proteinExistence type="predicted"/>
<organism evidence="1 2">
    <name type="scientific">Halobacillus seohaensis</name>
    <dbReference type="NCBI Taxonomy" id="447421"/>
    <lineage>
        <taxon>Bacteria</taxon>
        <taxon>Bacillati</taxon>
        <taxon>Bacillota</taxon>
        <taxon>Bacilli</taxon>
        <taxon>Bacillales</taxon>
        <taxon>Bacillaceae</taxon>
        <taxon>Halobacillus</taxon>
    </lineage>
</organism>
<evidence type="ECO:0000313" key="2">
    <source>
        <dbReference type="Proteomes" id="UP001596410"/>
    </source>
</evidence>
<accession>A0ABW2EHX9</accession>
<protein>
    <submittedName>
        <fullName evidence="1">Uncharacterized protein</fullName>
    </submittedName>
</protein>
<dbReference type="RefSeq" id="WP_204709864.1">
    <property type="nucleotide sequence ID" value="NZ_JBHSZV010000020.1"/>
</dbReference>
<name>A0ABW2EHX9_9BACI</name>
<dbReference type="Proteomes" id="UP001596410">
    <property type="component" value="Unassembled WGS sequence"/>
</dbReference>
<dbReference type="EMBL" id="JBHSZV010000020">
    <property type="protein sequence ID" value="MFC7061919.1"/>
    <property type="molecule type" value="Genomic_DNA"/>
</dbReference>
<keyword evidence="2" id="KW-1185">Reference proteome</keyword>
<comment type="caution">
    <text evidence="1">The sequence shown here is derived from an EMBL/GenBank/DDBJ whole genome shotgun (WGS) entry which is preliminary data.</text>
</comment>
<gene>
    <name evidence="1" type="ORF">ACFQIC_08615</name>
</gene>
<reference evidence="2" key="1">
    <citation type="journal article" date="2019" name="Int. J. Syst. Evol. Microbiol.">
        <title>The Global Catalogue of Microorganisms (GCM) 10K type strain sequencing project: providing services to taxonomists for standard genome sequencing and annotation.</title>
        <authorList>
            <consortium name="The Broad Institute Genomics Platform"/>
            <consortium name="The Broad Institute Genome Sequencing Center for Infectious Disease"/>
            <person name="Wu L."/>
            <person name="Ma J."/>
        </authorList>
    </citation>
    <scope>NUCLEOTIDE SEQUENCE [LARGE SCALE GENOMIC DNA]</scope>
    <source>
        <strain evidence="2">CGMCC 4.1621</strain>
    </source>
</reference>